<keyword evidence="3" id="KW-1185">Reference proteome</keyword>
<protein>
    <submittedName>
        <fullName evidence="2">Uncharacterized protein</fullName>
    </submittedName>
</protein>
<reference evidence="2" key="3">
    <citation type="submission" date="2021-05" db="UniProtKB">
        <authorList>
            <consortium name="EnsemblPlants"/>
        </authorList>
    </citation>
    <scope>IDENTIFICATION</scope>
    <source>
        <strain evidence="2">cv. B73</strain>
    </source>
</reference>
<dbReference type="Proteomes" id="UP000007305">
    <property type="component" value="Chromosome 2"/>
</dbReference>
<evidence type="ECO:0000256" key="1">
    <source>
        <dbReference type="SAM" id="MobiDB-lite"/>
    </source>
</evidence>
<sequence>MWVSTKPRGSAPATPVAPPLWPRSIRVLSASLSPAVGAETPPQLPDPPDMMRENDNRATSMSSVPRPDAPRPRQQRRQARAPPSPRRMWPQRRPDVDPPTSPSTPDATSLAYRPSAGHKCLAWRLPTTELCASQICCAPRIPRANKRHHNSPRSTCRGIQSPVAFFADDDADDLTRSVAHHHAIVEVCVKVASGKPDTLGDCECFPPTPPSDNSARIPSHFTDLALLCFALVWSGWNWNLLPNWNWNLLPAGPFSQRVLLMVEEKNPYEVKLVNLGNKPKWSVSLPLNILQPTRGVSPVTTDSHHQASHSEEVVEALPVEDNSIDVVIGTMVLCSVNNIDMALRVPTELNKDHNAHMDSAKVEKHVRTTGGGSLVLLGICVSEKTRQNIF</sequence>
<dbReference type="Gene3D" id="3.40.30.10">
    <property type="entry name" value="Glutaredoxin"/>
    <property type="match status" value="1"/>
</dbReference>
<dbReference type="AlphaFoldDB" id="A0A804MMJ3"/>
<feature type="region of interest" description="Disordered" evidence="1">
    <location>
        <begin position="1"/>
        <end position="111"/>
    </location>
</feature>
<organism evidence="2 3">
    <name type="scientific">Zea mays</name>
    <name type="common">Maize</name>
    <dbReference type="NCBI Taxonomy" id="4577"/>
    <lineage>
        <taxon>Eukaryota</taxon>
        <taxon>Viridiplantae</taxon>
        <taxon>Streptophyta</taxon>
        <taxon>Embryophyta</taxon>
        <taxon>Tracheophyta</taxon>
        <taxon>Spermatophyta</taxon>
        <taxon>Magnoliopsida</taxon>
        <taxon>Liliopsida</taxon>
        <taxon>Poales</taxon>
        <taxon>Poaceae</taxon>
        <taxon>PACMAD clade</taxon>
        <taxon>Panicoideae</taxon>
        <taxon>Andropogonodae</taxon>
        <taxon>Andropogoneae</taxon>
        <taxon>Tripsacinae</taxon>
        <taxon>Zea</taxon>
    </lineage>
</organism>
<accession>A0A804MMJ3</accession>
<reference evidence="3" key="1">
    <citation type="submission" date="2015-12" db="EMBL/GenBank/DDBJ databases">
        <title>Update maize B73 reference genome by single molecule sequencing technologies.</title>
        <authorList>
            <consortium name="Maize Genome Sequencing Project"/>
            <person name="Ware D."/>
        </authorList>
    </citation>
    <scope>NUCLEOTIDE SEQUENCE [LARGE SCALE GENOMIC DNA]</scope>
    <source>
        <strain evidence="3">cv. B73</strain>
    </source>
</reference>
<evidence type="ECO:0000313" key="3">
    <source>
        <dbReference type="Proteomes" id="UP000007305"/>
    </source>
</evidence>
<evidence type="ECO:0000313" key="2">
    <source>
        <dbReference type="EnsemblPlants" id="Zm00001eb097680_P001"/>
    </source>
</evidence>
<reference evidence="2" key="2">
    <citation type="submission" date="2019-07" db="EMBL/GenBank/DDBJ databases">
        <authorList>
            <person name="Seetharam A."/>
            <person name="Woodhouse M."/>
            <person name="Cannon E."/>
        </authorList>
    </citation>
    <scope>NUCLEOTIDE SEQUENCE [LARGE SCALE GENOMIC DNA]</scope>
    <source>
        <strain evidence="2">cv. B73</strain>
    </source>
</reference>
<dbReference type="CDD" id="cd00570">
    <property type="entry name" value="GST_N_family"/>
    <property type="match status" value="1"/>
</dbReference>
<dbReference type="EnsemblPlants" id="Zm00001eb097680_T001">
    <property type="protein sequence ID" value="Zm00001eb097680_P001"/>
    <property type="gene ID" value="Zm00001eb097680"/>
</dbReference>
<proteinExistence type="predicted"/>
<name>A0A804MMJ3_MAIZE</name>
<dbReference type="InParanoid" id="A0A804MMJ3"/>
<dbReference type="Gramene" id="Zm00001eb097680_T001">
    <property type="protein sequence ID" value="Zm00001eb097680_P001"/>
    <property type="gene ID" value="Zm00001eb097680"/>
</dbReference>